<accession>A0A8H4QLX4</accession>
<dbReference type="GO" id="GO:0005524">
    <property type="term" value="F:ATP binding"/>
    <property type="evidence" value="ECO:0007669"/>
    <property type="project" value="UniProtKB-KW"/>
</dbReference>
<keyword evidence="2" id="KW-0547">Nucleotide-binding</keyword>
<evidence type="ECO:0000256" key="1">
    <source>
        <dbReference type="ARBA" id="ARBA00012552"/>
    </source>
</evidence>
<keyword evidence="3" id="KW-0378">Hydrolase</keyword>
<dbReference type="PROSITE" id="PS51194">
    <property type="entry name" value="HELICASE_CTER"/>
    <property type="match status" value="1"/>
</dbReference>
<dbReference type="GO" id="GO:0003724">
    <property type="term" value="F:RNA helicase activity"/>
    <property type="evidence" value="ECO:0007669"/>
    <property type="project" value="UniProtKB-EC"/>
</dbReference>
<dbReference type="GO" id="GO:0016787">
    <property type="term" value="F:hydrolase activity"/>
    <property type="evidence" value="ECO:0007669"/>
    <property type="project" value="UniProtKB-KW"/>
</dbReference>
<dbReference type="AlphaFoldDB" id="A0A8H4QLX4"/>
<dbReference type="SUPFAM" id="SSF52540">
    <property type="entry name" value="P-loop containing nucleoside triphosphate hydrolases"/>
    <property type="match status" value="1"/>
</dbReference>
<proteinExistence type="predicted"/>
<keyword evidence="5" id="KW-0067">ATP-binding</keyword>
<dbReference type="GO" id="GO:0005829">
    <property type="term" value="C:cytosol"/>
    <property type="evidence" value="ECO:0007669"/>
    <property type="project" value="TreeGrafter"/>
</dbReference>
<evidence type="ECO:0000256" key="4">
    <source>
        <dbReference type="ARBA" id="ARBA00022806"/>
    </source>
</evidence>
<name>A0A8H4QLX4_9AGAR</name>
<dbReference type="Proteomes" id="UP000521872">
    <property type="component" value="Unassembled WGS sequence"/>
</dbReference>
<dbReference type="SMART" id="SM00490">
    <property type="entry name" value="HELICc"/>
    <property type="match status" value="1"/>
</dbReference>
<protein>
    <recommendedName>
        <fullName evidence="1">RNA helicase</fullName>
        <ecNumber evidence="1">3.6.4.13</ecNumber>
    </recommendedName>
</protein>
<dbReference type="InterPro" id="IPR027417">
    <property type="entry name" value="P-loop_NTPase"/>
</dbReference>
<dbReference type="EC" id="3.6.4.13" evidence="1"/>
<keyword evidence="10" id="KW-1185">Reference proteome</keyword>
<dbReference type="InterPro" id="IPR001650">
    <property type="entry name" value="Helicase_C-like"/>
</dbReference>
<gene>
    <name evidence="9" type="ORF">D9613_007563</name>
</gene>
<feature type="region of interest" description="Disordered" evidence="7">
    <location>
        <begin position="489"/>
        <end position="526"/>
    </location>
</feature>
<dbReference type="Pfam" id="PF00271">
    <property type="entry name" value="Helicase_C"/>
    <property type="match status" value="1"/>
</dbReference>
<keyword evidence="4" id="KW-0347">Helicase</keyword>
<sequence length="526" mass="57899">MFLLDRANVSIVVRTIHNPMNTFSDMDFVIPPDITSPDEIPLTFIYADKINDGVGIEERLTKLLPENLRNQGLIRPYSAAYSPEYREELMCLFKAGIVRVLICTDAAGMGCNISNIDVVVQWKLPTCVSSFVQRAGRAARDPGRTGIAVLLVEKSAFEADISKINDGGTTHKSARKGVRQSLAHPKAPKGYAVKHGVQRGAHDGLADEHPGSMVAVPLDSQSPDEGLYSLVQTGKCRREVLTEIYSNETPEPTAPCCDLCDPSLLNRTRPGKPEPATRKASVKTGILNTRVKLALQEWRRKIRNRDFEESLLDPSVILKDELVDVLSSVGPIGRLNELEKVAGEDWPWFSEYGNELLEEMRQLAIAPMQSKVCQRRLEKRAAPATCATGEGNSEDGGGQKKRAATSTHNVSTRTATVGSVNHSSGQITTVSGQQSNFIAYPSPMASHYPSLASSSSTSPLYASTPYYYYPTYVHHYPQQYPSMQPYLYQHPYHQTPSRNPGPASYHDLASSNSESNQNDTQSQTKS</sequence>
<feature type="domain" description="Helicase C-terminal" evidence="8">
    <location>
        <begin position="22"/>
        <end position="182"/>
    </location>
</feature>
<evidence type="ECO:0000256" key="5">
    <source>
        <dbReference type="ARBA" id="ARBA00022840"/>
    </source>
</evidence>
<comment type="caution">
    <text evidence="9">The sequence shown here is derived from an EMBL/GenBank/DDBJ whole genome shotgun (WGS) entry which is preliminary data.</text>
</comment>
<reference evidence="9 10" key="1">
    <citation type="submission" date="2019-12" db="EMBL/GenBank/DDBJ databases">
        <authorList>
            <person name="Floudas D."/>
            <person name="Bentzer J."/>
            <person name="Ahren D."/>
            <person name="Johansson T."/>
            <person name="Persson P."/>
            <person name="Tunlid A."/>
        </authorList>
    </citation>
    <scope>NUCLEOTIDE SEQUENCE [LARGE SCALE GENOMIC DNA]</scope>
    <source>
        <strain evidence="9 10">CBS 102.39</strain>
    </source>
</reference>
<dbReference type="PANTHER" id="PTHR47959:SF1">
    <property type="entry name" value="ATP-DEPENDENT RNA HELICASE DBPA"/>
    <property type="match status" value="1"/>
</dbReference>
<evidence type="ECO:0000256" key="3">
    <source>
        <dbReference type="ARBA" id="ARBA00022801"/>
    </source>
</evidence>
<evidence type="ECO:0000256" key="7">
    <source>
        <dbReference type="SAM" id="MobiDB-lite"/>
    </source>
</evidence>
<evidence type="ECO:0000256" key="2">
    <source>
        <dbReference type="ARBA" id="ARBA00022741"/>
    </source>
</evidence>
<feature type="compositionally biased region" description="Polar residues" evidence="7">
    <location>
        <begin position="509"/>
        <end position="526"/>
    </location>
</feature>
<evidence type="ECO:0000256" key="6">
    <source>
        <dbReference type="ARBA" id="ARBA00047984"/>
    </source>
</evidence>
<comment type="catalytic activity">
    <reaction evidence="6">
        <text>ATP + H2O = ADP + phosphate + H(+)</text>
        <dbReference type="Rhea" id="RHEA:13065"/>
        <dbReference type="ChEBI" id="CHEBI:15377"/>
        <dbReference type="ChEBI" id="CHEBI:15378"/>
        <dbReference type="ChEBI" id="CHEBI:30616"/>
        <dbReference type="ChEBI" id="CHEBI:43474"/>
        <dbReference type="ChEBI" id="CHEBI:456216"/>
        <dbReference type="EC" id="3.6.4.13"/>
    </reaction>
</comment>
<dbReference type="Gene3D" id="3.40.50.300">
    <property type="entry name" value="P-loop containing nucleotide triphosphate hydrolases"/>
    <property type="match status" value="1"/>
</dbReference>
<evidence type="ECO:0000313" key="10">
    <source>
        <dbReference type="Proteomes" id="UP000521872"/>
    </source>
</evidence>
<feature type="compositionally biased region" description="Polar residues" evidence="7">
    <location>
        <begin position="404"/>
        <end position="427"/>
    </location>
</feature>
<dbReference type="InterPro" id="IPR050079">
    <property type="entry name" value="DEAD_box_RNA_helicase"/>
</dbReference>
<dbReference type="EMBL" id="JAACJL010000045">
    <property type="protein sequence ID" value="KAF4613504.1"/>
    <property type="molecule type" value="Genomic_DNA"/>
</dbReference>
<dbReference type="PANTHER" id="PTHR47959">
    <property type="entry name" value="ATP-DEPENDENT RNA HELICASE RHLE-RELATED"/>
    <property type="match status" value="1"/>
</dbReference>
<feature type="region of interest" description="Disordered" evidence="7">
    <location>
        <begin position="381"/>
        <end position="427"/>
    </location>
</feature>
<evidence type="ECO:0000313" key="9">
    <source>
        <dbReference type="EMBL" id="KAF4613504.1"/>
    </source>
</evidence>
<organism evidence="9 10">
    <name type="scientific">Agrocybe pediades</name>
    <dbReference type="NCBI Taxonomy" id="84607"/>
    <lineage>
        <taxon>Eukaryota</taxon>
        <taxon>Fungi</taxon>
        <taxon>Dikarya</taxon>
        <taxon>Basidiomycota</taxon>
        <taxon>Agaricomycotina</taxon>
        <taxon>Agaricomycetes</taxon>
        <taxon>Agaricomycetidae</taxon>
        <taxon>Agaricales</taxon>
        <taxon>Agaricineae</taxon>
        <taxon>Strophariaceae</taxon>
        <taxon>Agrocybe</taxon>
    </lineage>
</organism>
<evidence type="ECO:0000259" key="8">
    <source>
        <dbReference type="PROSITE" id="PS51194"/>
    </source>
</evidence>